<protein>
    <submittedName>
        <fullName evidence="1">Uncharacterized protein</fullName>
    </submittedName>
</protein>
<organism evidence="1 2">
    <name type="scientific">Ornithinicoccus hortensis</name>
    <dbReference type="NCBI Taxonomy" id="82346"/>
    <lineage>
        <taxon>Bacteria</taxon>
        <taxon>Bacillati</taxon>
        <taxon>Actinomycetota</taxon>
        <taxon>Actinomycetes</taxon>
        <taxon>Micrococcales</taxon>
        <taxon>Intrasporangiaceae</taxon>
        <taxon>Ornithinicoccus</taxon>
    </lineage>
</organism>
<reference evidence="1 2" key="1">
    <citation type="submission" date="2019-06" db="EMBL/GenBank/DDBJ databases">
        <title>Sequencing the genomes of 1000 actinobacteria strains.</title>
        <authorList>
            <person name="Klenk H.-P."/>
        </authorList>
    </citation>
    <scope>NUCLEOTIDE SEQUENCE [LARGE SCALE GENOMIC DNA]</scope>
    <source>
        <strain evidence="1 2">DSM 12335</strain>
    </source>
</reference>
<dbReference type="Proteomes" id="UP000319516">
    <property type="component" value="Unassembled WGS sequence"/>
</dbReference>
<evidence type="ECO:0000313" key="1">
    <source>
        <dbReference type="EMBL" id="TQL49015.1"/>
    </source>
</evidence>
<name>A0A542YLP9_9MICO</name>
<dbReference type="AlphaFoldDB" id="A0A542YLP9"/>
<comment type="caution">
    <text evidence="1">The sequence shown here is derived from an EMBL/GenBank/DDBJ whole genome shotgun (WGS) entry which is preliminary data.</text>
</comment>
<dbReference type="EMBL" id="VFOP01000001">
    <property type="protein sequence ID" value="TQL49015.1"/>
    <property type="molecule type" value="Genomic_DNA"/>
</dbReference>
<keyword evidence="2" id="KW-1185">Reference proteome</keyword>
<dbReference type="RefSeq" id="WP_141783329.1">
    <property type="nucleotide sequence ID" value="NZ_BAAAIK010000008.1"/>
</dbReference>
<accession>A0A542YLP9</accession>
<sequence length="61" mass="6703">MTTRTLTPTLPVLGALARRVEAVRQGNPERAERRRVAREFAAYPASRGVALTVLPSRTGTR</sequence>
<gene>
    <name evidence="1" type="ORF">FB467_0079</name>
</gene>
<proteinExistence type="predicted"/>
<evidence type="ECO:0000313" key="2">
    <source>
        <dbReference type="Proteomes" id="UP000319516"/>
    </source>
</evidence>